<organism evidence="1 2">
    <name type="scientific">Sedimentibacter acidaminivorans</name>
    <dbReference type="NCBI Taxonomy" id="913099"/>
    <lineage>
        <taxon>Bacteria</taxon>
        <taxon>Bacillati</taxon>
        <taxon>Bacillota</taxon>
        <taxon>Tissierellia</taxon>
        <taxon>Sedimentibacter</taxon>
    </lineage>
</organism>
<accession>A0ABS4GGU4</accession>
<proteinExistence type="predicted"/>
<dbReference type="EMBL" id="JAGGKS010000009">
    <property type="protein sequence ID" value="MBP1926915.1"/>
    <property type="molecule type" value="Genomic_DNA"/>
</dbReference>
<sequence length="38" mass="4278">MNETTKKTLGIRSIAIDRIEDLQLTGFIRSEGESIELV</sequence>
<evidence type="ECO:0000313" key="2">
    <source>
        <dbReference type="Proteomes" id="UP001519342"/>
    </source>
</evidence>
<comment type="caution">
    <text evidence="1">The sequence shown here is derived from an EMBL/GenBank/DDBJ whole genome shotgun (WGS) entry which is preliminary data.</text>
</comment>
<protein>
    <submittedName>
        <fullName evidence="1">Uncharacterized protein</fullName>
    </submittedName>
</protein>
<dbReference type="Proteomes" id="UP001519342">
    <property type="component" value="Unassembled WGS sequence"/>
</dbReference>
<reference evidence="1 2" key="1">
    <citation type="submission" date="2021-03" db="EMBL/GenBank/DDBJ databases">
        <title>Genomic Encyclopedia of Type Strains, Phase IV (KMG-IV): sequencing the most valuable type-strain genomes for metagenomic binning, comparative biology and taxonomic classification.</title>
        <authorList>
            <person name="Goeker M."/>
        </authorList>
    </citation>
    <scope>NUCLEOTIDE SEQUENCE [LARGE SCALE GENOMIC DNA]</scope>
    <source>
        <strain evidence="1 2">DSM 24004</strain>
    </source>
</reference>
<keyword evidence="2" id="KW-1185">Reference proteome</keyword>
<gene>
    <name evidence="1" type="ORF">J2Z76_002787</name>
</gene>
<evidence type="ECO:0000313" key="1">
    <source>
        <dbReference type="EMBL" id="MBP1926915.1"/>
    </source>
</evidence>
<name>A0ABS4GGU4_9FIRM</name>